<dbReference type="GO" id="GO:2000762">
    <property type="term" value="P:regulation of phenylpropanoid metabolic process"/>
    <property type="evidence" value="ECO:0007669"/>
    <property type="project" value="InterPro"/>
</dbReference>
<reference evidence="2" key="1">
    <citation type="submission" date="2020-08" db="EMBL/GenBank/DDBJ databases">
        <title>Plant Genome Project.</title>
        <authorList>
            <person name="Zhang R.-G."/>
        </authorList>
    </citation>
    <scope>NUCLEOTIDE SEQUENCE</scope>
    <source>
        <strain evidence="2">WSP0</strain>
        <tissue evidence="2">Leaf</tissue>
    </source>
</reference>
<dbReference type="Pfam" id="PF01344">
    <property type="entry name" value="Kelch_1"/>
    <property type="match status" value="1"/>
</dbReference>
<evidence type="ECO:0000313" key="3">
    <source>
        <dbReference type="Proteomes" id="UP000823749"/>
    </source>
</evidence>
<sequence length="474" mass="55000">MVMRGGRTKDAFDVDGEGDGEGGGKRSRPSSSDFQELEEEEMATAKETREMREKQRRERKMWEPWGMSEMNFWKMYLMWKMLEEGTGETELREMIETEMWKMERETREMRKVREMETLTVTEMEKSPCLLGRGPEGKGPVLCLFHLEDERKSKRNFCRRCCVEVFGEDEEDEDGKQQQRLPGIRFITPVTRTPERYAMSVVVGTVLYVLGGVFQDPKNEHEWSFHNKVFFFDTNDPQGGWVKGPDMLNSRGKKGKAVAVEGKIYVFGGNNNKRKRDHNSKSRPWAEFLDPITNKWEPLPATPKRSRIHTSDLHSTPVVYGGPGEGKKIFLSKCHHIYHVDAQTWERFHRPESLYPFSHILTSNGNTLYWTTDALFFSFNMKTKDIGCGLVEGYMLSKYRKELLIPEPTLLHLGGDHFCFITLKDLPGDRTKVRCTKFQVSHESHRDGLKASVVCRETYIIGHPLDIDYSYAFVL</sequence>
<dbReference type="SUPFAM" id="SSF117281">
    <property type="entry name" value="Kelch motif"/>
    <property type="match status" value="1"/>
</dbReference>
<proteinExistence type="predicted"/>
<dbReference type="PANTHER" id="PTHR46407:SF3">
    <property type="entry name" value="OS02G0208700 PROTEIN"/>
    <property type="match status" value="1"/>
</dbReference>
<evidence type="ECO:0008006" key="4">
    <source>
        <dbReference type="Google" id="ProtNLM"/>
    </source>
</evidence>
<dbReference type="InterPro" id="IPR015915">
    <property type="entry name" value="Kelch-typ_b-propeller"/>
</dbReference>
<comment type="caution">
    <text evidence="2">The sequence shown here is derived from an EMBL/GenBank/DDBJ whole genome shotgun (WGS) entry which is preliminary data.</text>
</comment>
<dbReference type="Gene3D" id="2.120.10.80">
    <property type="entry name" value="Kelch-type beta propeller"/>
    <property type="match status" value="1"/>
</dbReference>
<feature type="region of interest" description="Disordered" evidence="1">
    <location>
        <begin position="1"/>
        <end position="59"/>
    </location>
</feature>
<dbReference type="AlphaFoldDB" id="A0AAV6IQH5"/>
<keyword evidence="3" id="KW-1185">Reference proteome</keyword>
<dbReference type="InterPro" id="IPR044595">
    <property type="entry name" value="KMD1-4"/>
</dbReference>
<protein>
    <recommendedName>
        <fullName evidence="4">Kelch repeat-containing protein</fullName>
    </recommendedName>
</protein>
<accession>A0AAV6IQH5</accession>
<organism evidence="2 3">
    <name type="scientific">Rhododendron griersonianum</name>
    <dbReference type="NCBI Taxonomy" id="479676"/>
    <lineage>
        <taxon>Eukaryota</taxon>
        <taxon>Viridiplantae</taxon>
        <taxon>Streptophyta</taxon>
        <taxon>Embryophyta</taxon>
        <taxon>Tracheophyta</taxon>
        <taxon>Spermatophyta</taxon>
        <taxon>Magnoliopsida</taxon>
        <taxon>eudicotyledons</taxon>
        <taxon>Gunneridae</taxon>
        <taxon>Pentapetalae</taxon>
        <taxon>asterids</taxon>
        <taxon>Ericales</taxon>
        <taxon>Ericaceae</taxon>
        <taxon>Ericoideae</taxon>
        <taxon>Rhodoreae</taxon>
        <taxon>Rhododendron</taxon>
    </lineage>
</organism>
<dbReference type="Proteomes" id="UP000823749">
    <property type="component" value="Chromosome 10"/>
</dbReference>
<evidence type="ECO:0000256" key="1">
    <source>
        <dbReference type="SAM" id="MobiDB-lite"/>
    </source>
</evidence>
<name>A0AAV6IQH5_9ERIC</name>
<dbReference type="InterPro" id="IPR006652">
    <property type="entry name" value="Kelch_1"/>
</dbReference>
<dbReference type="GO" id="GO:0080037">
    <property type="term" value="P:negative regulation of cytokinin-activated signaling pathway"/>
    <property type="evidence" value="ECO:0007669"/>
    <property type="project" value="InterPro"/>
</dbReference>
<gene>
    <name evidence="2" type="ORF">RHGRI_030517</name>
</gene>
<dbReference type="EMBL" id="JACTNZ010000010">
    <property type="protein sequence ID" value="KAG5530170.1"/>
    <property type="molecule type" value="Genomic_DNA"/>
</dbReference>
<evidence type="ECO:0000313" key="2">
    <source>
        <dbReference type="EMBL" id="KAG5530170.1"/>
    </source>
</evidence>
<feature type="compositionally biased region" description="Basic and acidic residues" evidence="1">
    <location>
        <begin position="43"/>
        <end position="59"/>
    </location>
</feature>
<dbReference type="PANTHER" id="PTHR46407">
    <property type="entry name" value="OS02G0208700 PROTEIN"/>
    <property type="match status" value="1"/>
</dbReference>